<dbReference type="Proteomes" id="UP000293638">
    <property type="component" value="Unassembled WGS sequence"/>
</dbReference>
<feature type="domain" description="ABC transporter" evidence="12">
    <location>
        <begin position="349"/>
        <end position="583"/>
    </location>
</feature>
<feature type="transmembrane region" description="Helical" evidence="11">
    <location>
        <begin position="67"/>
        <end position="85"/>
    </location>
</feature>
<protein>
    <submittedName>
        <fullName evidence="14">ATP-binding cassette subfamily B protein</fullName>
    </submittedName>
</protein>
<dbReference type="PANTHER" id="PTHR24221:SF654">
    <property type="entry name" value="ATP-BINDING CASSETTE SUB-FAMILY B MEMBER 6"/>
    <property type="match status" value="1"/>
</dbReference>
<accession>A0A4Q7NYI7</accession>
<evidence type="ECO:0000259" key="12">
    <source>
        <dbReference type="PROSITE" id="PS50893"/>
    </source>
</evidence>
<evidence type="ECO:0000256" key="9">
    <source>
        <dbReference type="ARBA" id="ARBA00023136"/>
    </source>
</evidence>
<dbReference type="Pfam" id="PF00005">
    <property type="entry name" value="ABC_tran"/>
    <property type="match status" value="1"/>
</dbReference>
<dbReference type="Gene3D" id="3.40.50.300">
    <property type="entry name" value="P-loop containing nucleotide triphosphate hydrolases"/>
    <property type="match status" value="1"/>
</dbReference>
<dbReference type="OrthoDB" id="9806127at2"/>
<evidence type="ECO:0000313" key="15">
    <source>
        <dbReference type="Proteomes" id="UP000293638"/>
    </source>
</evidence>
<keyword evidence="6" id="KW-0547">Nucleotide-binding</keyword>
<feature type="domain" description="ABC transmembrane type-1" evidence="13">
    <location>
        <begin position="47"/>
        <end position="316"/>
    </location>
</feature>
<evidence type="ECO:0000256" key="2">
    <source>
        <dbReference type="ARBA" id="ARBA00022448"/>
    </source>
</evidence>
<dbReference type="InterPro" id="IPR039421">
    <property type="entry name" value="Type_1_exporter"/>
</dbReference>
<keyword evidence="15" id="KW-1185">Reference proteome</keyword>
<dbReference type="Pfam" id="PF00664">
    <property type="entry name" value="ABC_membrane"/>
    <property type="match status" value="1"/>
</dbReference>
<proteinExistence type="inferred from homology"/>
<dbReference type="SUPFAM" id="SSF90123">
    <property type="entry name" value="ABC transporter transmembrane region"/>
    <property type="match status" value="1"/>
</dbReference>
<keyword evidence="8 11" id="KW-1133">Transmembrane helix</keyword>
<dbReference type="SMART" id="SM00382">
    <property type="entry name" value="AAA"/>
    <property type="match status" value="1"/>
</dbReference>
<dbReference type="InterPro" id="IPR027417">
    <property type="entry name" value="P-loop_NTPase"/>
</dbReference>
<feature type="transmembrane region" description="Helical" evidence="11">
    <location>
        <begin position="257"/>
        <end position="278"/>
    </location>
</feature>
<organism evidence="14 15">
    <name type="scientific">Motilibacter rhizosphaerae</name>
    <dbReference type="NCBI Taxonomy" id="598652"/>
    <lineage>
        <taxon>Bacteria</taxon>
        <taxon>Bacillati</taxon>
        <taxon>Actinomycetota</taxon>
        <taxon>Actinomycetes</taxon>
        <taxon>Motilibacterales</taxon>
        <taxon>Motilibacteraceae</taxon>
        <taxon>Motilibacter</taxon>
    </lineage>
</organism>
<evidence type="ECO:0000256" key="11">
    <source>
        <dbReference type="SAM" id="Phobius"/>
    </source>
</evidence>
<dbReference type="InterPro" id="IPR011527">
    <property type="entry name" value="ABC1_TM_dom"/>
</dbReference>
<evidence type="ECO:0000256" key="1">
    <source>
        <dbReference type="ARBA" id="ARBA00004429"/>
    </source>
</evidence>
<evidence type="ECO:0000256" key="8">
    <source>
        <dbReference type="ARBA" id="ARBA00022989"/>
    </source>
</evidence>
<dbReference type="PANTHER" id="PTHR24221">
    <property type="entry name" value="ATP-BINDING CASSETTE SUB-FAMILY B"/>
    <property type="match status" value="1"/>
</dbReference>
<keyword evidence="9 11" id="KW-0472">Membrane</keyword>
<dbReference type="GO" id="GO:0034040">
    <property type="term" value="F:ATPase-coupled lipid transmembrane transporter activity"/>
    <property type="evidence" value="ECO:0007669"/>
    <property type="project" value="TreeGrafter"/>
</dbReference>
<dbReference type="EMBL" id="SGXD01000001">
    <property type="protein sequence ID" value="RZS91462.1"/>
    <property type="molecule type" value="Genomic_DNA"/>
</dbReference>
<gene>
    <name evidence="14" type="ORF">EV189_0704</name>
</gene>
<dbReference type="PROSITE" id="PS50929">
    <property type="entry name" value="ABC_TM1F"/>
    <property type="match status" value="1"/>
</dbReference>
<dbReference type="RefSeq" id="WP_130491532.1">
    <property type="nucleotide sequence ID" value="NZ_SGXD01000001.1"/>
</dbReference>
<keyword evidence="5 11" id="KW-0812">Transmembrane</keyword>
<sequence length="591" mass="63690">MTSGTIPAEVFSPEHPVQTARRLYRGQRRHLLLATVAFACKHSPVWVMPLLTANTIDAVVEERPLRVLWVDVGVMVLLVLQNMPLTQVYARELSLALRTVETELRITLCQRLQELSIGYHRRMSAGVLQAKVVRDVENVVESSRQVFDSALAALMTLAGALVLTGLEVPAFLPVFAVAVPAAAALVTAMRRRLHLRNEAFRHQIEQLSARVSEMTHLIPVTRAHALEGSELERMGSTLRDVREQGVELDVVNGRFSALAWALFQLLSVLCLASAAFAARLHALSVTPGDVVLLSSYFVALTGSVTMLMGLAPQLARGLESVRSMSEVLTEPDVERNEGKAEVREVRGRLVFERVGFAYPGSAGPALDAVDLDVAPGETVALVGPSGSGKSTMLGVVIGFLQPTTGRVLLDGRDMQELDLRTYRRHLAVVPQESLLLAGTVRDNVGYGQPELRDRDLQEALEAANAWEFVRAAGGLDARIGERGGQLSGGQKQRLAIARALVRDPRVLVLDEATSALDPESEALVQEALARLVAGRTTFVVAHRLSTVRGADRIAVMREGRIVEVGSHAALLAAAGAYAGLVDLAGSGTSVT</sequence>
<dbReference type="GO" id="GO:0005886">
    <property type="term" value="C:plasma membrane"/>
    <property type="evidence" value="ECO:0007669"/>
    <property type="project" value="UniProtKB-SubCell"/>
</dbReference>
<name>A0A4Q7NYI7_9ACTN</name>
<keyword evidence="4" id="KW-0997">Cell inner membrane</keyword>
<dbReference type="InterPro" id="IPR017871">
    <property type="entry name" value="ABC_transporter-like_CS"/>
</dbReference>
<dbReference type="PROSITE" id="PS50893">
    <property type="entry name" value="ABC_TRANSPORTER_2"/>
    <property type="match status" value="1"/>
</dbReference>
<evidence type="ECO:0000256" key="6">
    <source>
        <dbReference type="ARBA" id="ARBA00022741"/>
    </source>
</evidence>
<comment type="subcellular location">
    <subcellularLocation>
        <location evidence="1">Cell inner membrane</location>
        <topology evidence="1">Multi-pass membrane protein</topology>
    </subcellularLocation>
</comment>
<dbReference type="GO" id="GO:0140359">
    <property type="term" value="F:ABC-type transporter activity"/>
    <property type="evidence" value="ECO:0007669"/>
    <property type="project" value="InterPro"/>
</dbReference>
<evidence type="ECO:0000256" key="5">
    <source>
        <dbReference type="ARBA" id="ARBA00022692"/>
    </source>
</evidence>
<comment type="caution">
    <text evidence="14">The sequence shown here is derived from an EMBL/GenBank/DDBJ whole genome shotgun (WGS) entry which is preliminary data.</text>
</comment>
<dbReference type="GO" id="GO:0005524">
    <property type="term" value="F:ATP binding"/>
    <property type="evidence" value="ECO:0007669"/>
    <property type="project" value="UniProtKB-KW"/>
</dbReference>
<evidence type="ECO:0000259" key="13">
    <source>
        <dbReference type="PROSITE" id="PS50929"/>
    </source>
</evidence>
<dbReference type="GO" id="GO:0016887">
    <property type="term" value="F:ATP hydrolysis activity"/>
    <property type="evidence" value="ECO:0007669"/>
    <property type="project" value="InterPro"/>
</dbReference>
<evidence type="ECO:0000256" key="7">
    <source>
        <dbReference type="ARBA" id="ARBA00022840"/>
    </source>
</evidence>
<dbReference type="InterPro" id="IPR003439">
    <property type="entry name" value="ABC_transporter-like_ATP-bd"/>
</dbReference>
<keyword evidence="7 14" id="KW-0067">ATP-binding</keyword>
<evidence type="ECO:0000256" key="10">
    <source>
        <dbReference type="ARBA" id="ARBA00023455"/>
    </source>
</evidence>
<evidence type="ECO:0000313" key="14">
    <source>
        <dbReference type="EMBL" id="RZS91462.1"/>
    </source>
</evidence>
<dbReference type="InterPro" id="IPR036640">
    <property type="entry name" value="ABC1_TM_sf"/>
</dbReference>
<dbReference type="AlphaFoldDB" id="A0A4Q7NYI7"/>
<feature type="transmembrane region" description="Helical" evidence="11">
    <location>
        <begin position="31"/>
        <end position="47"/>
    </location>
</feature>
<dbReference type="SUPFAM" id="SSF52540">
    <property type="entry name" value="P-loop containing nucleoside triphosphate hydrolases"/>
    <property type="match status" value="1"/>
</dbReference>
<dbReference type="FunFam" id="3.40.50.300:FF:000221">
    <property type="entry name" value="Multidrug ABC transporter ATP-binding protein"/>
    <property type="match status" value="1"/>
</dbReference>
<reference evidence="14 15" key="1">
    <citation type="submission" date="2019-02" db="EMBL/GenBank/DDBJ databases">
        <title>Genomic Encyclopedia of Type Strains, Phase IV (KMG-IV): sequencing the most valuable type-strain genomes for metagenomic binning, comparative biology and taxonomic classification.</title>
        <authorList>
            <person name="Goeker M."/>
        </authorList>
    </citation>
    <scope>NUCLEOTIDE SEQUENCE [LARGE SCALE GENOMIC DNA]</scope>
    <source>
        <strain evidence="14 15">DSM 45622</strain>
    </source>
</reference>
<feature type="transmembrane region" description="Helical" evidence="11">
    <location>
        <begin position="290"/>
        <end position="315"/>
    </location>
</feature>
<keyword evidence="3" id="KW-1003">Cell membrane</keyword>
<comment type="similarity">
    <text evidence="10">Belongs to the ABC transporter superfamily. Siderophore-Fe(3+) uptake transporter (SIUT) (TC 3.A.1.21) family.</text>
</comment>
<dbReference type="Gene3D" id="1.20.1560.10">
    <property type="entry name" value="ABC transporter type 1, transmembrane domain"/>
    <property type="match status" value="1"/>
</dbReference>
<dbReference type="InterPro" id="IPR003593">
    <property type="entry name" value="AAA+_ATPase"/>
</dbReference>
<evidence type="ECO:0000256" key="3">
    <source>
        <dbReference type="ARBA" id="ARBA00022475"/>
    </source>
</evidence>
<evidence type="ECO:0000256" key="4">
    <source>
        <dbReference type="ARBA" id="ARBA00022519"/>
    </source>
</evidence>
<keyword evidence="2" id="KW-0813">Transport</keyword>
<dbReference type="PROSITE" id="PS00211">
    <property type="entry name" value="ABC_TRANSPORTER_1"/>
    <property type="match status" value="1"/>
</dbReference>